<protein>
    <submittedName>
        <fullName evidence="3">Uncharacterized protein</fullName>
    </submittedName>
</protein>
<reference evidence="3 4" key="1">
    <citation type="journal article" date="2018" name="Front. Plant Sci.">
        <title>Red Clover (Trifolium pratense) and Zigzag Clover (T. medium) - A Picture of Genomic Similarities and Differences.</title>
        <authorList>
            <person name="Dluhosova J."/>
            <person name="Istvanek J."/>
            <person name="Nedelnik J."/>
            <person name="Repkova J."/>
        </authorList>
    </citation>
    <scope>NUCLEOTIDE SEQUENCE [LARGE SCALE GENOMIC DNA]</scope>
    <source>
        <strain evidence="4">cv. 10/8</strain>
        <tissue evidence="3">Leaf</tissue>
    </source>
</reference>
<evidence type="ECO:0000313" key="4">
    <source>
        <dbReference type="Proteomes" id="UP000265520"/>
    </source>
</evidence>
<keyword evidence="4" id="KW-1185">Reference proteome</keyword>
<evidence type="ECO:0000313" key="3">
    <source>
        <dbReference type="EMBL" id="MCI07772.1"/>
    </source>
</evidence>
<feature type="signal peptide" evidence="2">
    <location>
        <begin position="1"/>
        <end position="18"/>
    </location>
</feature>
<accession>A0A392P7R5</accession>
<dbReference type="AlphaFoldDB" id="A0A392P7R5"/>
<dbReference type="Proteomes" id="UP000265520">
    <property type="component" value="Unassembled WGS sequence"/>
</dbReference>
<evidence type="ECO:0000256" key="2">
    <source>
        <dbReference type="SAM" id="SignalP"/>
    </source>
</evidence>
<feature type="chain" id="PRO_5017235629" evidence="2">
    <location>
        <begin position="19"/>
        <end position="76"/>
    </location>
</feature>
<feature type="transmembrane region" description="Helical" evidence="1">
    <location>
        <begin position="34"/>
        <end position="55"/>
    </location>
</feature>
<comment type="caution">
    <text evidence="3">The sequence shown here is derived from an EMBL/GenBank/DDBJ whole genome shotgun (WGS) entry which is preliminary data.</text>
</comment>
<evidence type="ECO:0000256" key="1">
    <source>
        <dbReference type="SAM" id="Phobius"/>
    </source>
</evidence>
<keyword evidence="1" id="KW-0812">Transmembrane</keyword>
<feature type="non-terminal residue" evidence="3">
    <location>
        <position position="76"/>
    </location>
</feature>
<sequence length="76" mass="8351">MSRVLFLVLGWLIRLCCPRGGGFVSVMIVSTDFLSSGRVLFLVVVGVVVVSLYLVDLFRVSVDCLEVGCELRLICL</sequence>
<keyword evidence="1" id="KW-1133">Transmembrane helix</keyword>
<organism evidence="3 4">
    <name type="scientific">Trifolium medium</name>
    <dbReference type="NCBI Taxonomy" id="97028"/>
    <lineage>
        <taxon>Eukaryota</taxon>
        <taxon>Viridiplantae</taxon>
        <taxon>Streptophyta</taxon>
        <taxon>Embryophyta</taxon>
        <taxon>Tracheophyta</taxon>
        <taxon>Spermatophyta</taxon>
        <taxon>Magnoliopsida</taxon>
        <taxon>eudicotyledons</taxon>
        <taxon>Gunneridae</taxon>
        <taxon>Pentapetalae</taxon>
        <taxon>rosids</taxon>
        <taxon>fabids</taxon>
        <taxon>Fabales</taxon>
        <taxon>Fabaceae</taxon>
        <taxon>Papilionoideae</taxon>
        <taxon>50 kb inversion clade</taxon>
        <taxon>NPAAA clade</taxon>
        <taxon>Hologalegina</taxon>
        <taxon>IRL clade</taxon>
        <taxon>Trifolieae</taxon>
        <taxon>Trifolium</taxon>
    </lineage>
</organism>
<proteinExistence type="predicted"/>
<keyword evidence="1" id="KW-0472">Membrane</keyword>
<dbReference type="EMBL" id="LXQA010066611">
    <property type="protein sequence ID" value="MCI07772.1"/>
    <property type="molecule type" value="Genomic_DNA"/>
</dbReference>
<name>A0A392P7R5_9FABA</name>
<keyword evidence="2" id="KW-0732">Signal</keyword>